<evidence type="ECO:0000313" key="3">
    <source>
        <dbReference type="Proteomes" id="UP001223978"/>
    </source>
</evidence>
<dbReference type="EMBL" id="JASCIQ010000015">
    <property type="protein sequence ID" value="MDI3405369.1"/>
    <property type="molecule type" value="Genomic_DNA"/>
</dbReference>
<dbReference type="Proteomes" id="UP001223978">
    <property type="component" value="Unassembled WGS sequence"/>
</dbReference>
<dbReference type="Pfam" id="PF13560">
    <property type="entry name" value="HTH_31"/>
    <property type="match status" value="1"/>
</dbReference>
<evidence type="ECO:0000259" key="1">
    <source>
        <dbReference type="PROSITE" id="PS50943"/>
    </source>
</evidence>
<dbReference type="Pfam" id="PF19054">
    <property type="entry name" value="DUF5753"/>
    <property type="match status" value="1"/>
</dbReference>
<dbReference type="CDD" id="cd00093">
    <property type="entry name" value="HTH_XRE"/>
    <property type="match status" value="1"/>
</dbReference>
<sequence>MREERPERPAEADGTAHLFAALGKQIKVLREACGMGQRELATATHVSLDLISAIERNVRIPQPRFLELAEVALDARGVLTAAIPDVKAALSRARTRHPEWYRGYAKLESEAVELHFYADQGVPGLLQTAEHAECVFRNHRPLLDEETIEKRIADRLHRQKVFERSPAPVISYVLEEAVLDRPLGGWTVHEAQLRHILQASRMRNVELQVMPTEVNEHPNLQGAFNLLTPKGQHHHVGYTEVQEHPRLITAPAQVRILAERYGIMRAVALPPRRPMELIEKKLERR</sequence>
<reference evidence="2 3" key="1">
    <citation type="submission" date="2023-05" db="EMBL/GenBank/DDBJ databases">
        <title>Draft genome sequence of Streptomyces sp. B-S-A6 isolated from a cave soil in Thailand.</title>
        <authorList>
            <person name="Chamroensaksri N."/>
            <person name="Muangham S."/>
        </authorList>
    </citation>
    <scope>NUCLEOTIDE SEQUENCE [LARGE SCALE GENOMIC DNA]</scope>
    <source>
        <strain evidence="2 3">B-S-A6</strain>
    </source>
</reference>
<dbReference type="InterPro" id="IPR043917">
    <property type="entry name" value="DUF5753"/>
</dbReference>
<dbReference type="InterPro" id="IPR010982">
    <property type="entry name" value="Lambda_DNA-bd_dom_sf"/>
</dbReference>
<dbReference type="InterPro" id="IPR001387">
    <property type="entry name" value="Cro/C1-type_HTH"/>
</dbReference>
<feature type="domain" description="HTH cro/C1-type" evidence="1">
    <location>
        <begin position="26"/>
        <end position="79"/>
    </location>
</feature>
<dbReference type="Gene3D" id="1.10.260.40">
    <property type="entry name" value="lambda repressor-like DNA-binding domains"/>
    <property type="match status" value="1"/>
</dbReference>
<organism evidence="2 3">
    <name type="scientific">Streptomyces cavernicola</name>
    <dbReference type="NCBI Taxonomy" id="3043613"/>
    <lineage>
        <taxon>Bacteria</taxon>
        <taxon>Bacillati</taxon>
        <taxon>Actinomycetota</taxon>
        <taxon>Actinomycetes</taxon>
        <taxon>Kitasatosporales</taxon>
        <taxon>Streptomycetaceae</taxon>
        <taxon>Streptomyces</taxon>
    </lineage>
</organism>
<dbReference type="RefSeq" id="WP_282543307.1">
    <property type="nucleotide sequence ID" value="NZ_JASCIQ010000015.1"/>
</dbReference>
<dbReference type="SUPFAM" id="SSF47413">
    <property type="entry name" value="lambda repressor-like DNA-binding domains"/>
    <property type="match status" value="1"/>
</dbReference>
<accession>A0ABT6SBN3</accession>
<comment type="caution">
    <text evidence="2">The sequence shown here is derived from an EMBL/GenBank/DDBJ whole genome shotgun (WGS) entry which is preliminary data.</text>
</comment>
<name>A0ABT6SBN3_9ACTN</name>
<gene>
    <name evidence="2" type="ORF">QIS96_16265</name>
</gene>
<protein>
    <submittedName>
        <fullName evidence="2">Helix-turn-helix transcriptional regulator</fullName>
    </submittedName>
</protein>
<proteinExistence type="predicted"/>
<dbReference type="SMART" id="SM00530">
    <property type="entry name" value="HTH_XRE"/>
    <property type="match status" value="1"/>
</dbReference>
<dbReference type="PROSITE" id="PS50943">
    <property type="entry name" value="HTH_CROC1"/>
    <property type="match status" value="1"/>
</dbReference>
<evidence type="ECO:0000313" key="2">
    <source>
        <dbReference type="EMBL" id="MDI3405369.1"/>
    </source>
</evidence>
<keyword evidence="3" id="KW-1185">Reference proteome</keyword>